<accession>A0A6G1LFA6</accession>
<name>A0A6G1LFA6_9PEZI</name>
<gene>
    <name evidence="1" type="ORF">EJ03DRAFT_31093</name>
</gene>
<dbReference type="EMBL" id="ML995819">
    <property type="protein sequence ID" value="KAF2771545.1"/>
    <property type="molecule type" value="Genomic_DNA"/>
</dbReference>
<reference evidence="1" key="1">
    <citation type="journal article" date="2020" name="Stud. Mycol.">
        <title>101 Dothideomycetes genomes: a test case for predicting lifestyles and emergence of pathogens.</title>
        <authorList>
            <person name="Haridas S."/>
            <person name="Albert R."/>
            <person name="Binder M."/>
            <person name="Bloem J."/>
            <person name="Labutti K."/>
            <person name="Salamov A."/>
            <person name="Andreopoulos B."/>
            <person name="Baker S."/>
            <person name="Barry K."/>
            <person name="Bills G."/>
            <person name="Bluhm B."/>
            <person name="Cannon C."/>
            <person name="Castanera R."/>
            <person name="Culley D."/>
            <person name="Daum C."/>
            <person name="Ezra D."/>
            <person name="Gonzalez J."/>
            <person name="Henrissat B."/>
            <person name="Kuo A."/>
            <person name="Liang C."/>
            <person name="Lipzen A."/>
            <person name="Lutzoni F."/>
            <person name="Magnuson J."/>
            <person name="Mondo S."/>
            <person name="Nolan M."/>
            <person name="Ohm R."/>
            <person name="Pangilinan J."/>
            <person name="Park H.-J."/>
            <person name="Ramirez L."/>
            <person name="Alfaro M."/>
            <person name="Sun H."/>
            <person name="Tritt A."/>
            <person name="Yoshinaga Y."/>
            <person name="Zwiers L.-H."/>
            <person name="Turgeon B."/>
            <person name="Goodwin S."/>
            <person name="Spatafora J."/>
            <person name="Crous P."/>
            <person name="Grigoriev I."/>
        </authorList>
    </citation>
    <scope>NUCLEOTIDE SEQUENCE</scope>
    <source>
        <strain evidence="1">CBS 116005</strain>
    </source>
</reference>
<proteinExistence type="predicted"/>
<sequence length="143" mass="15627">MPEWMYCKVGILVSHPTLLHFTASSAAPYQEAAVPRSRHPKKPPLTETGPAYLPTTRARQTMRLTLPLLIAIALLTAKTRAGCTEKGSRACSDNGQMVIQCDDKLHGQAVKICRTSPYEMCGCKILKGALNCFDISNKVCGHQ</sequence>
<keyword evidence="2" id="KW-1185">Reference proteome</keyword>
<organism evidence="1 2">
    <name type="scientific">Teratosphaeria nubilosa</name>
    <dbReference type="NCBI Taxonomy" id="161662"/>
    <lineage>
        <taxon>Eukaryota</taxon>
        <taxon>Fungi</taxon>
        <taxon>Dikarya</taxon>
        <taxon>Ascomycota</taxon>
        <taxon>Pezizomycotina</taxon>
        <taxon>Dothideomycetes</taxon>
        <taxon>Dothideomycetidae</taxon>
        <taxon>Mycosphaerellales</taxon>
        <taxon>Teratosphaeriaceae</taxon>
        <taxon>Teratosphaeria</taxon>
    </lineage>
</organism>
<evidence type="ECO:0000313" key="1">
    <source>
        <dbReference type="EMBL" id="KAF2771545.1"/>
    </source>
</evidence>
<protein>
    <submittedName>
        <fullName evidence="1">Uncharacterized protein</fullName>
    </submittedName>
</protein>
<dbReference type="AlphaFoldDB" id="A0A6G1LFA6"/>
<evidence type="ECO:0000313" key="2">
    <source>
        <dbReference type="Proteomes" id="UP000799436"/>
    </source>
</evidence>
<dbReference type="Proteomes" id="UP000799436">
    <property type="component" value="Unassembled WGS sequence"/>
</dbReference>